<feature type="non-terminal residue" evidence="2">
    <location>
        <position position="52"/>
    </location>
</feature>
<reference evidence="2" key="1">
    <citation type="submission" date="2021-02" db="EMBL/GenBank/DDBJ databases">
        <authorList>
            <person name="Dougan E. K."/>
            <person name="Rhodes N."/>
            <person name="Thang M."/>
            <person name="Chan C."/>
        </authorList>
    </citation>
    <scope>NUCLEOTIDE SEQUENCE</scope>
</reference>
<proteinExistence type="predicted"/>
<sequence>MGCGATVSKKRFEEVEVRAKQLQNTLQEQEAQLRRFEGAESSKSEDRSLYFE</sequence>
<dbReference type="Proteomes" id="UP000601435">
    <property type="component" value="Unassembled WGS sequence"/>
</dbReference>
<dbReference type="EMBL" id="CAJNJA010007438">
    <property type="protein sequence ID" value="CAE7224637.1"/>
    <property type="molecule type" value="Genomic_DNA"/>
</dbReference>
<protein>
    <submittedName>
        <fullName evidence="2">RBP45A protein</fullName>
    </submittedName>
</protein>
<accession>A0A812KC90</accession>
<evidence type="ECO:0000256" key="1">
    <source>
        <dbReference type="SAM" id="MobiDB-lite"/>
    </source>
</evidence>
<keyword evidence="3" id="KW-1185">Reference proteome</keyword>
<name>A0A812KC90_9DINO</name>
<dbReference type="OrthoDB" id="10499116at2759"/>
<comment type="caution">
    <text evidence="2">The sequence shown here is derived from an EMBL/GenBank/DDBJ whole genome shotgun (WGS) entry which is preliminary data.</text>
</comment>
<evidence type="ECO:0000313" key="3">
    <source>
        <dbReference type="Proteomes" id="UP000601435"/>
    </source>
</evidence>
<dbReference type="AlphaFoldDB" id="A0A812KC90"/>
<organism evidence="2 3">
    <name type="scientific">Symbiodinium necroappetens</name>
    <dbReference type="NCBI Taxonomy" id="1628268"/>
    <lineage>
        <taxon>Eukaryota</taxon>
        <taxon>Sar</taxon>
        <taxon>Alveolata</taxon>
        <taxon>Dinophyceae</taxon>
        <taxon>Suessiales</taxon>
        <taxon>Symbiodiniaceae</taxon>
        <taxon>Symbiodinium</taxon>
    </lineage>
</organism>
<gene>
    <name evidence="2" type="primary">RBP45A</name>
    <name evidence="2" type="ORF">SNEC2469_LOCUS3080</name>
</gene>
<evidence type="ECO:0000313" key="2">
    <source>
        <dbReference type="EMBL" id="CAE7224637.1"/>
    </source>
</evidence>
<feature type="region of interest" description="Disordered" evidence="1">
    <location>
        <begin position="32"/>
        <end position="52"/>
    </location>
</feature>